<dbReference type="GO" id="GO:0006281">
    <property type="term" value="P:DNA repair"/>
    <property type="evidence" value="ECO:0007669"/>
    <property type="project" value="TreeGrafter"/>
</dbReference>
<dbReference type="InterPro" id="IPR050517">
    <property type="entry name" value="DDR_Repair_Kinase"/>
</dbReference>
<dbReference type="GO" id="GO:0000077">
    <property type="term" value="P:DNA damage checkpoint signaling"/>
    <property type="evidence" value="ECO:0007669"/>
    <property type="project" value="TreeGrafter"/>
</dbReference>
<name>A0A0A9X8N0_LYGHE</name>
<dbReference type="PROSITE" id="PS50290">
    <property type="entry name" value="PI3_4_KINASE_3"/>
    <property type="match status" value="1"/>
</dbReference>
<sequence>MTTLQHAYTIFSSLIDLCNCPASSLSESKTNSTVSGYKLTSQSFMANLTETLKVAHFIVPTLTNLTPNIDGFHGAACGEEGHVHRVFPGSPTFLSIEGKVEIMNSLQKPKRIWVRTNEGTTVSFLCKSKDEPRKDIRMMEVAGLLNTLFRSGA</sequence>
<gene>
    <name evidence="6" type="primary">rad3_5</name>
    <name evidence="7" type="synonym">rad3</name>
    <name evidence="6" type="ORF">CM83_31588</name>
    <name evidence="7" type="ORF">g.28425</name>
</gene>
<evidence type="ECO:0000313" key="7">
    <source>
        <dbReference type="EMBL" id="JAQ00923.1"/>
    </source>
</evidence>
<dbReference type="EMBL" id="GBHO01027240">
    <property type="protein sequence ID" value="JAG16364.1"/>
    <property type="molecule type" value="Transcribed_RNA"/>
</dbReference>
<evidence type="ECO:0000259" key="5">
    <source>
        <dbReference type="PROSITE" id="PS50290"/>
    </source>
</evidence>
<keyword evidence="4" id="KW-0539">Nucleus</keyword>
<dbReference type="AlphaFoldDB" id="A0A0A9X8N0"/>
<evidence type="ECO:0000256" key="2">
    <source>
        <dbReference type="ARBA" id="ARBA00022527"/>
    </source>
</evidence>
<proteinExistence type="predicted"/>
<dbReference type="PANTHER" id="PTHR11139:SF69">
    <property type="entry name" value="SERINE_THREONINE-PROTEIN KINASE ATR"/>
    <property type="match status" value="1"/>
</dbReference>
<dbReference type="GO" id="GO:0005694">
    <property type="term" value="C:chromosome"/>
    <property type="evidence" value="ECO:0007669"/>
    <property type="project" value="TreeGrafter"/>
</dbReference>
<reference evidence="6" key="2">
    <citation type="submission" date="2014-07" db="EMBL/GenBank/DDBJ databases">
        <authorList>
            <person name="Hull J."/>
        </authorList>
    </citation>
    <scope>NUCLEOTIDE SEQUENCE</scope>
</reference>
<evidence type="ECO:0000256" key="3">
    <source>
        <dbReference type="ARBA" id="ARBA00022763"/>
    </source>
</evidence>
<dbReference type="Gene3D" id="3.30.1010.10">
    <property type="entry name" value="Phosphatidylinositol 3-kinase Catalytic Subunit, Chain A, domain 4"/>
    <property type="match status" value="1"/>
</dbReference>
<keyword evidence="6" id="KW-0418">Kinase</keyword>
<evidence type="ECO:0000256" key="1">
    <source>
        <dbReference type="ARBA" id="ARBA00004123"/>
    </source>
</evidence>
<protein>
    <submittedName>
        <fullName evidence="6">Protein kinase rad3</fullName>
    </submittedName>
</protein>
<reference evidence="6" key="1">
    <citation type="journal article" date="2014" name="PLoS ONE">
        <title>Transcriptome-Based Identification of ABC Transporters in the Western Tarnished Plant Bug Lygus hesperus.</title>
        <authorList>
            <person name="Hull J.J."/>
            <person name="Chaney K."/>
            <person name="Geib S.M."/>
            <person name="Fabrick J.A."/>
            <person name="Brent C.S."/>
            <person name="Walsh D."/>
            <person name="Lavine L.C."/>
        </authorList>
    </citation>
    <scope>NUCLEOTIDE SEQUENCE</scope>
</reference>
<keyword evidence="6" id="KW-0808">Transferase</keyword>
<comment type="subcellular location">
    <subcellularLocation>
        <location evidence="1">Nucleus</location>
    </subcellularLocation>
</comment>
<dbReference type="EMBL" id="GDHC01017706">
    <property type="protein sequence ID" value="JAQ00923.1"/>
    <property type="molecule type" value="Transcribed_RNA"/>
</dbReference>
<organism evidence="6">
    <name type="scientific">Lygus hesperus</name>
    <name type="common">Western plant bug</name>
    <dbReference type="NCBI Taxonomy" id="30085"/>
    <lineage>
        <taxon>Eukaryota</taxon>
        <taxon>Metazoa</taxon>
        <taxon>Ecdysozoa</taxon>
        <taxon>Arthropoda</taxon>
        <taxon>Hexapoda</taxon>
        <taxon>Insecta</taxon>
        <taxon>Pterygota</taxon>
        <taxon>Neoptera</taxon>
        <taxon>Paraneoptera</taxon>
        <taxon>Hemiptera</taxon>
        <taxon>Heteroptera</taxon>
        <taxon>Panheteroptera</taxon>
        <taxon>Cimicomorpha</taxon>
        <taxon>Miridae</taxon>
        <taxon>Mirini</taxon>
        <taxon>Lygus</taxon>
    </lineage>
</organism>
<evidence type="ECO:0000313" key="6">
    <source>
        <dbReference type="EMBL" id="JAG16364.1"/>
    </source>
</evidence>
<dbReference type="GO" id="GO:0000723">
    <property type="term" value="P:telomere maintenance"/>
    <property type="evidence" value="ECO:0007669"/>
    <property type="project" value="TreeGrafter"/>
</dbReference>
<dbReference type="InterPro" id="IPR000403">
    <property type="entry name" value="PI3/4_kinase_cat_dom"/>
</dbReference>
<reference evidence="7" key="3">
    <citation type="journal article" date="2016" name="Gigascience">
        <title>De novo construction of an expanded transcriptome assembly for the western tarnished plant bug, Lygus hesperus.</title>
        <authorList>
            <person name="Tassone E.E."/>
            <person name="Geib S.M."/>
            <person name="Hall B."/>
            <person name="Fabrick J.A."/>
            <person name="Brent C.S."/>
            <person name="Hull J.J."/>
        </authorList>
    </citation>
    <scope>NUCLEOTIDE SEQUENCE</scope>
</reference>
<dbReference type="PANTHER" id="PTHR11139">
    <property type="entry name" value="ATAXIA TELANGIECTASIA MUTATED ATM -RELATED"/>
    <property type="match status" value="1"/>
</dbReference>
<keyword evidence="2" id="KW-0723">Serine/threonine-protein kinase</keyword>
<dbReference type="GO" id="GO:0005634">
    <property type="term" value="C:nucleus"/>
    <property type="evidence" value="ECO:0007669"/>
    <property type="project" value="UniProtKB-SubCell"/>
</dbReference>
<dbReference type="InterPro" id="IPR011009">
    <property type="entry name" value="Kinase-like_dom_sf"/>
</dbReference>
<evidence type="ECO:0000256" key="4">
    <source>
        <dbReference type="ARBA" id="ARBA00023242"/>
    </source>
</evidence>
<dbReference type="GO" id="GO:0004674">
    <property type="term" value="F:protein serine/threonine kinase activity"/>
    <property type="evidence" value="ECO:0007669"/>
    <property type="project" value="UniProtKB-KW"/>
</dbReference>
<keyword evidence="3" id="KW-0227">DNA damage</keyword>
<feature type="domain" description="PI3K/PI4K catalytic" evidence="5">
    <location>
        <begin position="96"/>
        <end position="153"/>
    </location>
</feature>
<dbReference type="SUPFAM" id="SSF56112">
    <property type="entry name" value="Protein kinase-like (PK-like)"/>
    <property type="match status" value="1"/>
</dbReference>
<accession>A0A0A9X8N0</accession>